<evidence type="ECO:0000256" key="6">
    <source>
        <dbReference type="ARBA" id="ARBA00012505"/>
    </source>
</evidence>
<dbReference type="InterPro" id="IPR018506">
    <property type="entry name" value="Cyt_B5_heme-BS"/>
</dbReference>
<dbReference type="PANTHER" id="PTHR19372:SF7">
    <property type="entry name" value="SULFITE OXIDASE, MITOCHONDRIAL"/>
    <property type="match status" value="1"/>
</dbReference>
<comment type="subcellular location">
    <subcellularLocation>
        <location evidence="3">Mitochondrion intermembrane space</location>
    </subcellularLocation>
</comment>
<dbReference type="GO" id="GO:0043546">
    <property type="term" value="F:molybdopterin cofactor binding"/>
    <property type="evidence" value="ECO:0007669"/>
    <property type="project" value="TreeGrafter"/>
</dbReference>
<evidence type="ECO:0000256" key="12">
    <source>
        <dbReference type="ARBA" id="ARBA00023128"/>
    </source>
</evidence>
<dbReference type="Gene3D" id="2.60.40.650">
    <property type="match status" value="1"/>
</dbReference>
<dbReference type="InterPro" id="IPR000572">
    <property type="entry name" value="OxRdtase_Mopterin-bd_dom"/>
</dbReference>
<dbReference type="EMBL" id="JARPUR010000002">
    <property type="protein sequence ID" value="KAK4883516.1"/>
    <property type="molecule type" value="Genomic_DNA"/>
</dbReference>
<dbReference type="GO" id="GO:0008482">
    <property type="term" value="F:sulfite oxidase activity"/>
    <property type="evidence" value="ECO:0007669"/>
    <property type="project" value="UniProtKB-EC"/>
</dbReference>
<evidence type="ECO:0000256" key="4">
    <source>
        <dbReference type="ARBA" id="ARBA00004678"/>
    </source>
</evidence>
<keyword evidence="11" id="KW-0408">Iron</keyword>
<dbReference type="Pfam" id="PF00174">
    <property type="entry name" value="Oxidored_molyb"/>
    <property type="match status" value="1"/>
</dbReference>
<dbReference type="InterPro" id="IPR001199">
    <property type="entry name" value="Cyt_B5-like_heme/steroid-bd"/>
</dbReference>
<dbReference type="FunFam" id="3.90.420.10:FF:000002">
    <property type="entry name" value="sulfite oxidase, mitochondrial"/>
    <property type="match status" value="1"/>
</dbReference>
<evidence type="ECO:0000259" key="14">
    <source>
        <dbReference type="PROSITE" id="PS50255"/>
    </source>
</evidence>
<dbReference type="Pfam" id="PF03404">
    <property type="entry name" value="Mo-co_dimer"/>
    <property type="match status" value="1"/>
</dbReference>
<keyword evidence="10" id="KW-0560">Oxidoreductase</keyword>
<evidence type="ECO:0000256" key="9">
    <source>
        <dbReference type="ARBA" id="ARBA00022723"/>
    </source>
</evidence>
<comment type="pathway">
    <text evidence="4">Sulfur metabolism.</text>
</comment>
<dbReference type="Gene3D" id="3.90.420.10">
    <property type="entry name" value="Oxidoreductase, molybdopterin-binding domain"/>
    <property type="match status" value="1"/>
</dbReference>
<feature type="domain" description="Cytochrome b5 heme-binding" evidence="14">
    <location>
        <begin position="84"/>
        <end position="162"/>
    </location>
</feature>
<dbReference type="CDD" id="cd02111">
    <property type="entry name" value="eukary_SO_Moco"/>
    <property type="match status" value="1"/>
</dbReference>
<reference evidence="16" key="1">
    <citation type="submission" date="2023-01" db="EMBL/GenBank/DDBJ databases">
        <title>Key to firefly adult light organ development and bioluminescence: homeobox transcription factors regulate luciferase expression and transportation to peroxisome.</title>
        <authorList>
            <person name="Fu X."/>
        </authorList>
    </citation>
    <scope>NUCLEOTIDE SEQUENCE [LARGE SCALE GENOMIC DNA]</scope>
</reference>
<evidence type="ECO:0000256" key="2">
    <source>
        <dbReference type="ARBA" id="ARBA00001970"/>
    </source>
</evidence>
<name>A0AAN7SBP1_9COLE</name>
<dbReference type="SUPFAM" id="SSF81296">
    <property type="entry name" value="E set domains"/>
    <property type="match status" value="1"/>
</dbReference>
<comment type="pathway">
    <text evidence="5">Energy metabolism; sulfur metabolism.</text>
</comment>
<dbReference type="InterPro" id="IPR005066">
    <property type="entry name" value="MoCF_OxRdtse_dimer"/>
</dbReference>
<keyword evidence="9" id="KW-0479">Metal-binding</keyword>
<dbReference type="Gene3D" id="3.10.120.10">
    <property type="entry name" value="Cytochrome b5-like heme/steroid binding domain"/>
    <property type="match status" value="1"/>
</dbReference>
<comment type="cofactor">
    <cofactor evidence="1">
        <name>Mo-molybdopterin</name>
        <dbReference type="ChEBI" id="CHEBI:71302"/>
    </cofactor>
</comment>
<gene>
    <name evidence="15" type="ORF">RN001_006835</name>
</gene>
<accession>A0AAN7SBP1</accession>
<dbReference type="GO" id="GO:0005758">
    <property type="term" value="C:mitochondrial intermembrane space"/>
    <property type="evidence" value="ECO:0007669"/>
    <property type="project" value="UniProtKB-SubCell"/>
</dbReference>
<evidence type="ECO:0000256" key="1">
    <source>
        <dbReference type="ARBA" id="ARBA00001924"/>
    </source>
</evidence>
<dbReference type="FunFam" id="2.60.40.650:FF:000002">
    <property type="entry name" value="sulfite oxidase"/>
    <property type="match status" value="1"/>
</dbReference>
<proteinExistence type="predicted"/>
<dbReference type="AlphaFoldDB" id="A0AAN7SBP1"/>
<dbReference type="Proteomes" id="UP001353858">
    <property type="component" value="Unassembled WGS sequence"/>
</dbReference>
<dbReference type="SUPFAM" id="SSF56524">
    <property type="entry name" value="Oxidoreductase molybdopterin-binding domain"/>
    <property type="match status" value="1"/>
</dbReference>
<dbReference type="PRINTS" id="PR00407">
    <property type="entry name" value="EUMOPTERIN"/>
</dbReference>
<evidence type="ECO:0000313" key="16">
    <source>
        <dbReference type="Proteomes" id="UP001353858"/>
    </source>
</evidence>
<dbReference type="InterPro" id="IPR008335">
    <property type="entry name" value="Mopterin_OxRdtase_euk"/>
</dbReference>
<evidence type="ECO:0000256" key="8">
    <source>
        <dbReference type="ARBA" id="ARBA00022617"/>
    </source>
</evidence>
<organism evidence="15 16">
    <name type="scientific">Aquatica leii</name>
    <dbReference type="NCBI Taxonomy" id="1421715"/>
    <lineage>
        <taxon>Eukaryota</taxon>
        <taxon>Metazoa</taxon>
        <taxon>Ecdysozoa</taxon>
        <taxon>Arthropoda</taxon>
        <taxon>Hexapoda</taxon>
        <taxon>Insecta</taxon>
        <taxon>Pterygota</taxon>
        <taxon>Neoptera</taxon>
        <taxon>Endopterygota</taxon>
        <taxon>Coleoptera</taxon>
        <taxon>Polyphaga</taxon>
        <taxon>Elateriformia</taxon>
        <taxon>Elateroidea</taxon>
        <taxon>Lampyridae</taxon>
        <taxon>Luciolinae</taxon>
        <taxon>Aquatica</taxon>
    </lineage>
</organism>
<dbReference type="InterPro" id="IPR036400">
    <property type="entry name" value="Cyt_B5-like_heme/steroid_sf"/>
</dbReference>
<dbReference type="GO" id="GO:0006790">
    <property type="term" value="P:sulfur compound metabolic process"/>
    <property type="evidence" value="ECO:0007669"/>
    <property type="project" value="TreeGrafter"/>
</dbReference>
<dbReference type="PANTHER" id="PTHR19372">
    <property type="entry name" value="SULFITE REDUCTASE"/>
    <property type="match status" value="1"/>
</dbReference>
<dbReference type="GO" id="GO:0030151">
    <property type="term" value="F:molybdenum ion binding"/>
    <property type="evidence" value="ECO:0007669"/>
    <property type="project" value="InterPro"/>
</dbReference>
<evidence type="ECO:0000313" key="15">
    <source>
        <dbReference type="EMBL" id="KAK4883516.1"/>
    </source>
</evidence>
<keyword evidence="8" id="KW-0349">Heme</keyword>
<keyword evidence="12" id="KW-0496">Mitochondrion</keyword>
<comment type="cofactor">
    <cofactor evidence="2">
        <name>heme b</name>
        <dbReference type="ChEBI" id="CHEBI:60344"/>
    </cofactor>
</comment>
<dbReference type="SMART" id="SM01117">
    <property type="entry name" value="Cyt-b5"/>
    <property type="match status" value="1"/>
</dbReference>
<dbReference type="EC" id="1.8.3.1" evidence="6"/>
<keyword evidence="16" id="KW-1185">Reference proteome</keyword>
<dbReference type="FunFam" id="3.10.120.10:FF:000007">
    <property type="entry name" value="Sulfite oxidase, mitochondrial"/>
    <property type="match status" value="1"/>
</dbReference>
<evidence type="ECO:0000256" key="5">
    <source>
        <dbReference type="ARBA" id="ARBA00004971"/>
    </source>
</evidence>
<keyword evidence="7" id="KW-0500">Molybdenum</keyword>
<dbReference type="PROSITE" id="PS00191">
    <property type="entry name" value="CYTOCHROME_B5_1"/>
    <property type="match status" value="1"/>
</dbReference>
<evidence type="ECO:0000256" key="13">
    <source>
        <dbReference type="ARBA" id="ARBA00070338"/>
    </source>
</evidence>
<dbReference type="SUPFAM" id="SSF55856">
    <property type="entry name" value="Cytochrome b5-like heme/steroid binding domain"/>
    <property type="match status" value="1"/>
</dbReference>
<dbReference type="InterPro" id="IPR036374">
    <property type="entry name" value="OxRdtase_Mopterin-bd_sf"/>
</dbReference>
<evidence type="ECO:0000256" key="3">
    <source>
        <dbReference type="ARBA" id="ARBA00004569"/>
    </source>
</evidence>
<protein>
    <recommendedName>
        <fullName evidence="13">Sulfite oxidase</fullName>
        <ecNumber evidence="6">1.8.3.1</ecNumber>
    </recommendedName>
</protein>
<dbReference type="Pfam" id="PF00173">
    <property type="entry name" value="Cyt-b5"/>
    <property type="match status" value="1"/>
</dbReference>
<dbReference type="InterPro" id="IPR014756">
    <property type="entry name" value="Ig_E-set"/>
</dbReference>
<evidence type="ECO:0000256" key="11">
    <source>
        <dbReference type="ARBA" id="ARBA00023004"/>
    </source>
</evidence>
<evidence type="ECO:0000256" key="7">
    <source>
        <dbReference type="ARBA" id="ARBA00022505"/>
    </source>
</evidence>
<dbReference type="PROSITE" id="PS50255">
    <property type="entry name" value="CYTOCHROME_B5_2"/>
    <property type="match status" value="1"/>
</dbReference>
<comment type="caution">
    <text evidence="15">The sequence shown here is derived from an EMBL/GenBank/DDBJ whole genome shotgun (WGS) entry which is preliminary data.</text>
</comment>
<evidence type="ECO:0000256" key="10">
    <source>
        <dbReference type="ARBA" id="ARBA00023002"/>
    </source>
</evidence>
<sequence>MYKCIRITSSSVRLLNSPVKKQAGYCFLNSFNYDKYNHKRNLNKVIFGATLSSFLIYKLYEKKYVYLREANANTSEYGAYKPNLPSYTMEEIAKHTTKETRIWVTFKQGVYDITDYVLKHPGGEQILLGAGHSVEPFWLLYGAHNKPQIYNMLEAMRIGNLSEEDAKEAIENMSDPYSNDPKRHPVLKPASVKPFNAELPLSLLIENFISPNDIFYVRNHLPVPEIDISTYELEVEVEDTDKKVVLTYEKLKDLPKHTITATIMCAGNRRSEMSKVKIVKGLDWGPAAIGNATFTGVLLRDVLKLIGVDEDSNYKHVQFEGLDMDPTSKYYGSSIPFWKAVDKRGDVLLAYEMNGAPIPRDHGFPIRVIVPGVVGARNVKWLGKITVSQNESDSHWQQNDYKGFSPSVDWDTVDFNKSPAIQELPVISAICKPEAHQKVQVKDGHITVQGYAWSGGGQKIVRVDLTIDGGNTWHVAKFDHQDSSEPPQHWAWTLWSAKIPVTTRIKNAEVWVKAVDSSYNTQPESFKNIWNLRGVLSNAYHRVPIELQW</sequence>
<dbReference type="GO" id="GO:0020037">
    <property type="term" value="F:heme binding"/>
    <property type="evidence" value="ECO:0007669"/>
    <property type="project" value="InterPro"/>
</dbReference>